<accession>A0A918H7G6</accession>
<proteinExistence type="predicted"/>
<evidence type="ECO:0000313" key="2">
    <source>
        <dbReference type="EMBL" id="GGT43774.1"/>
    </source>
</evidence>
<keyword evidence="3" id="KW-1185">Reference proteome</keyword>
<dbReference type="RefSeq" id="WP_189709952.1">
    <property type="nucleotide sequence ID" value="NZ_BMSA01000004.1"/>
</dbReference>
<reference evidence="2" key="2">
    <citation type="submission" date="2020-09" db="EMBL/GenBank/DDBJ databases">
        <authorList>
            <person name="Sun Q."/>
            <person name="Ohkuma M."/>
        </authorList>
    </citation>
    <scope>NUCLEOTIDE SEQUENCE</scope>
    <source>
        <strain evidence="2">JCM 4125</strain>
    </source>
</reference>
<evidence type="ECO:0000256" key="1">
    <source>
        <dbReference type="SAM" id="Phobius"/>
    </source>
</evidence>
<feature type="transmembrane region" description="Helical" evidence="1">
    <location>
        <begin position="6"/>
        <end position="27"/>
    </location>
</feature>
<dbReference type="InterPro" id="IPR031876">
    <property type="entry name" value="DUF4760"/>
</dbReference>
<dbReference type="Pfam" id="PF15956">
    <property type="entry name" value="DUF4760"/>
    <property type="match status" value="1"/>
</dbReference>
<keyword evidence="1" id="KW-0812">Transmembrane</keyword>
<dbReference type="Proteomes" id="UP000646776">
    <property type="component" value="Unassembled WGS sequence"/>
</dbReference>
<dbReference type="EMBL" id="BMSA01000004">
    <property type="protein sequence ID" value="GGT43774.1"/>
    <property type="molecule type" value="Genomic_DNA"/>
</dbReference>
<evidence type="ECO:0000313" key="3">
    <source>
        <dbReference type="Proteomes" id="UP000646776"/>
    </source>
</evidence>
<reference evidence="2" key="1">
    <citation type="journal article" date="2014" name="Int. J. Syst. Evol. Microbiol.">
        <title>Complete genome sequence of Corynebacterium casei LMG S-19264T (=DSM 44701T), isolated from a smear-ripened cheese.</title>
        <authorList>
            <consortium name="US DOE Joint Genome Institute (JGI-PGF)"/>
            <person name="Walter F."/>
            <person name="Albersmeier A."/>
            <person name="Kalinowski J."/>
            <person name="Ruckert C."/>
        </authorList>
    </citation>
    <scope>NUCLEOTIDE SEQUENCE</scope>
    <source>
        <strain evidence="2">JCM 4125</strain>
    </source>
</reference>
<name>A0A918H7G6_9ACTN</name>
<protein>
    <submittedName>
        <fullName evidence="2">Uncharacterized protein</fullName>
    </submittedName>
</protein>
<keyword evidence="1" id="KW-0472">Membrane</keyword>
<dbReference type="AlphaFoldDB" id="A0A918H7G6"/>
<comment type="caution">
    <text evidence="2">The sequence shown here is derived from an EMBL/GenBank/DDBJ whole genome shotgun (WGS) entry which is preliminary data.</text>
</comment>
<gene>
    <name evidence="2" type="ORF">GCM10010226_20250</name>
</gene>
<keyword evidence="1" id="KW-1133">Transmembrane helix</keyword>
<organism evidence="2 3">
    <name type="scientific">Streptomyces phaeofaciens</name>
    <dbReference type="NCBI Taxonomy" id="68254"/>
    <lineage>
        <taxon>Bacteria</taxon>
        <taxon>Bacillati</taxon>
        <taxon>Actinomycetota</taxon>
        <taxon>Actinomycetes</taxon>
        <taxon>Kitasatosporales</taxon>
        <taxon>Streptomycetaceae</taxon>
        <taxon>Streptomyces</taxon>
    </lineage>
</organism>
<sequence length="180" mass="21137">MLKEFLVNVLPVVIAVIAIAVPTWLGIRQTRVSRHTNNIQAMLELLAEFRSASFHDQHDYVCARLQQEHSPDVGVRGLPHDAKAAFCNVVYYYQSLANLTVFHIVDQELFLPILRYRIIHVWQAARPYVERERELRGSDGSYLSALEELARRTADLPHTYLHDRIADSRHVRRRRWWRSR</sequence>